<protein>
    <submittedName>
        <fullName evidence="1">Uncharacterized protein</fullName>
    </submittedName>
</protein>
<accession>A0A5E9G0J4</accession>
<dbReference type="STRING" id="1424659.SAMN05216368_108195"/>
<evidence type="ECO:0000313" key="2">
    <source>
        <dbReference type="Proteomes" id="UP000199639"/>
    </source>
</evidence>
<proteinExistence type="predicted"/>
<sequence>MAIPRSVRTCRVRPAPHLGSESRQYCDRKGSVLRLTVKNCRDSIVERNPAKFDIHFFSSGAKVGRFCLQATCEKDADCFVAATWGGEEIQQQLPIRGCKSGFFQQFSSGGRNGTFFGSVENACRKLPLSCTYWMAILPYQQNTIVLIQGNDRNRAAMREILPRQDGLPVHDLVGSNIPNKPLQVGRGRTHLMVHLHIRQLIRQLIYLLFLDSKLWSCAT</sequence>
<name>A0A5E9G0J4_9MICO</name>
<gene>
    <name evidence="1" type="ORF">SAMN05216368_108195</name>
</gene>
<evidence type="ECO:0000313" key="1">
    <source>
        <dbReference type="EMBL" id="SDN95745.1"/>
    </source>
</evidence>
<dbReference type="Proteomes" id="UP000199639">
    <property type="component" value="Unassembled WGS sequence"/>
</dbReference>
<dbReference type="AlphaFoldDB" id="A0A5E9G0J4"/>
<dbReference type="EMBL" id="FNIB01000008">
    <property type="protein sequence ID" value="SDN95745.1"/>
    <property type="molecule type" value="Genomic_DNA"/>
</dbReference>
<reference evidence="1 2" key="1">
    <citation type="submission" date="2016-10" db="EMBL/GenBank/DDBJ databases">
        <authorList>
            <person name="Varghese N."/>
            <person name="Submissions S."/>
        </authorList>
    </citation>
    <scope>NUCLEOTIDE SEQUENCE [LARGE SCALE GENOMIC DNA]</scope>
    <source>
        <strain evidence="1 2">CGMCC 1.11215</strain>
    </source>
</reference>
<organism evidence="1 2">
    <name type="scientific">Cryobacterium flavum</name>
    <dbReference type="NCBI Taxonomy" id="1424659"/>
    <lineage>
        <taxon>Bacteria</taxon>
        <taxon>Bacillati</taxon>
        <taxon>Actinomycetota</taxon>
        <taxon>Actinomycetes</taxon>
        <taxon>Micrococcales</taxon>
        <taxon>Microbacteriaceae</taxon>
        <taxon>Cryobacterium</taxon>
    </lineage>
</organism>